<evidence type="ECO:0000256" key="3">
    <source>
        <dbReference type="SAM" id="Phobius"/>
    </source>
</evidence>
<dbReference type="EMBL" id="CP066817">
    <property type="protein sequence ID" value="QQM62053.1"/>
    <property type="molecule type" value="Genomic_DNA"/>
</dbReference>
<dbReference type="Pfam" id="PF07963">
    <property type="entry name" value="N_methyl"/>
    <property type="match status" value="1"/>
</dbReference>
<keyword evidence="2" id="KW-0178">Competence</keyword>
<organism evidence="4 5">
    <name type="scientific">Lactiplantibacillus plantarum</name>
    <name type="common">Lactobacillus plantarum</name>
    <dbReference type="NCBI Taxonomy" id="1590"/>
    <lineage>
        <taxon>Bacteria</taxon>
        <taxon>Bacillati</taxon>
        <taxon>Bacillota</taxon>
        <taxon>Bacilli</taxon>
        <taxon>Lactobacillales</taxon>
        <taxon>Lactobacillaceae</taxon>
        <taxon>Lactiplantibacillus</taxon>
    </lineage>
</organism>
<dbReference type="InterPro" id="IPR012902">
    <property type="entry name" value="N_methyl_site"/>
</dbReference>
<evidence type="ECO:0000313" key="4">
    <source>
        <dbReference type="EMBL" id="QQM62053.1"/>
    </source>
</evidence>
<evidence type="ECO:0000256" key="2">
    <source>
        <dbReference type="ARBA" id="ARBA00023287"/>
    </source>
</evidence>
<sequence length="194" mass="22252">MNARPCRRFRRPENNMKTGNVSSYYPGYRSKHMIRRRGFTLIEAVVSLAIVAVVLTTLFQGQRNLARRTQVDLPTVDWYLMLHELENPDHHFVVDHISDEGGLTPGKAVHLVNTVTGKQYLLTYYHILHRIGLRHYGGGEINLMQGVRQFHVADDLTLTMTTDKGIHFQAQLLLPDRRTMVDEEATRNDPAFGD</sequence>
<dbReference type="PROSITE" id="PS00409">
    <property type="entry name" value="PROKAR_NTER_METHYL"/>
    <property type="match status" value="1"/>
</dbReference>
<keyword evidence="3" id="KW-0812">Transmembrane</keyword>
<reference evidence="4 5" key="1">
    <citation type="submission" date="2020-12" db="EMBL/GenBank/DDBJ databases">
        <title>Whole genome sequencing of Lactobacillus plantarum PC518.</title>
        <authorList>
            <person name="Guo Q."/>
        </authorList>
    </citation>
    <scope>NUCLEOTIDE SEQUENCE [LARGE SCALE GENOMIC DNA]</scope>
    <source>
        <strain evidence="4 5">PC518</strain>
    </source>
</reference>
<dbReference type="GO" id="GO:0030420">
    <property type="term" value="P:establishment of competence for transformation"/>
    <property type="evidence" value="ECO:0007669"/>
    <property type="project" value="UniProtKB-KW"/>
</dbReference>
<name>A0AAQ0YVA8_LACPN</name>
<keyword evidence="3" id="KW-0472">Membrane</keyword>
<dbReference type="GO" id="GO:0009986">
    <property type="term" value="C:cell surface"/>
    <property type="evidence" value="ECO:0007669"/>
    <property type="project" value="UniProtKB-SubCell"/>
</dbReference>
<keyword evidence="3" id="KW-1133">Transmembrane helix</keyword>
<evidence type="ECO:0000313" key="5">
    <source>
        <dbReference type="Proteomes" id="UP000595466"/>
    </source>
</evidence>
<dbReference type="AlphaFoldDB" id="A0AAQ0YVA8"/>
<dbReference type="NCBIfam" id="TIGR02532">
    <property type="entry name" value="IV_pilin_GFxxxE"/>
    <property type="match status" value="1"/>
</dbReference>
<comment type="subcellular location">
    <subcellularLocation>
        <location evidence="1">Cell surface</location>
    </subcellularLocation>
</comment>
<accession>A0AAQ0YVA8</accession>
<evidence type="ECO:0000256" key="1">
    <source>
        <dbReference type="ARBA" id="ARBA00004241"/>
    </source>
</evidence>
<protein>
    <submittedName>
        <fullName evidence="4">Prepilin-type N-terminal cleavage/methylation domain-containing protein</fullName>
    </submittedName>
</protein>
<dbReference type="Proteomes" id="UP000595466">
    <property type="component" value="Chromosome"/>
</dbReference>
<gene>
    <name evidence="4" type="ORF">JH395_05730</name>
</gene>
<feature type="transmembrane region" description="Helical" evidence="3">
    <location>
        <begin position="39"/>
        <end position="59"/>
    </location>
</feature>
<proteinExistence type="predicted"/>